<evidence type="ECO:0000256" key="8">
    <source>
        <dbReference type="ARBA" id="ARBA00022679"/>
    </source>
</evidence>
<feature type="region of interest" description="Disordered" evidence="23">
    <location>
        <begin position="446"/>
        <end position="467"/>
    </location>
</feature>
<keyword evidence="28" id="KW-1185">Reference proteome</keyword>
<evidence type="ECO:0000256" key="9">
    <source>
        <dbReference type="ARBA" id="ARBA00022692"/>
    </source>
</evidence>
<dbReference type="OrthoDB" id="3206505at2"/>
<keyword evidence="9 24" id="KW-0812">Transmembrane</keyword>
<comment type="cofactor">
    <cofactor evidence="3">
        <name>Mg(2+)</name>
        <dbReference type="ChEBI" id="CHEBI:18420"/>
    </cofactor>
</comment>
<name>A0A344U332_9ACTN</name>
<evidence type="ECO:0000313" key="27">
    <source>
        <dbReference type="EMBL" id="AXE25303.1"/>
    </source>
</evidence>
<dbReference type="Gene3D" id="3.30.565.10">
    <property type="entry name" value="Histidine kinase-like ATPase, C-terminal domain"/>
    <property type="match status" value="1"/>
</dbReference>
<keyword evidence="10" id="KW-0547">Nucleotide-binding</keyword>
<keyword evidence="12" id="KW-0378">Hydrolase</keyword>
<evidence type="ECO:0000256" key="21">
    <source>
        <dbReference type="ARBA" id="ARBA00040454"/>
    </source>
</evidence>
<keyword evidence="19" id="KW-0843">Virulence</keyword>
<keyword evidence="6" id="KW-1003">Cell membrane</keyword>
<evidence type="ECO:0000256" key="24">
    <source>
        <dbReference type="SAM" id="Phobius"/>
    </source>
</evidence>
<evidence type="ECO:0000256" key="23">
    <source>
        <dbReference type="SAM" id="MobiDB-lite"/>
    </source>
</evidence>
<dbReference type="RefSeq" id="WP_114056489.1">
    <property type="nucleotide sequence ID" value="NZ_CP030862.1"/>
</dbReference>
<dbReference type="Pfam" id="PF00672">
    <property type="entry name" value="HAMP"/>
    <property type="match status" value="1"/>
</dbReference>
<dbReference type="PROSITE" id="PS50885">
    <property type="entry name" value="HAMP"/>
    <property type="match status" value="1"/>
</dbReference>
<evidence type="ECO:0000256" key="3">
    <source>
        <dbReference type="ARBA" id="ARBA00001946"/>
    </source>
</evidence>
<dbReference type="PANTHER" id="PTHR44936:SF9">
    <property type="entry name" value="SENSOR PROTEIN CREC"/>
    <property type="match status" value="1"/>
</dbReference>
<evidence type="ECO:0000256" key="20">
    <source>
        <dbReference type="ARBA" id="ARBA00023211"/>
    </source>
</evidence>
<evidence type="ECO:0000256" key="4">
    <source>
        <dbReference type="ARBA" id="ARBA00004651"/>
    </source>
</evidence>
<comment type="catalytic activity">
    <reaction evidence="1">
        <text>ATP + protein L-histidine = ADP + protein N-phospho-L-histidine.</text>
        <dbReference type="EC" id="2.7.13.3"/>
    </reaction>
</comment>
<dbReference type="InterPro" id="IPR050980">
    <property type="entry name" value="2C_sensor_his_kinase"/>
</dbReference>
<evidence type="ECO:0000256" key="22">
    <source>
        <dbReference type="ARBA" id="ARBA00041776"/>
    </source>
</evidence>
<keyword evidence="11 27" id="KW-0418">Kinase</keyword>
<dbReference type="Proteomes" id="UP000252004">
    <property type="component" value="Chromosome"/>
</dbReference>
<accession>A0A344U332</accession>
<comment type="subcellular location">
    <subcellularLocation>
        <location evidence="4">Cell membrane</location>
        <topology evidence="4">Multi-pass membrane protein</topology>
    </subcellularLocation>
</comment>
<dbReference type="GO" id="GO:0000155">
    <property type="term" value="F:phosphorelay sensor kinase activity"/>
    <property type="evidence" value="ECO:0007669"/>
    <property type="project" value="InterPro"/>
</dbReference>
<evidence type="ECO:0000256" key="13">
    <source>
        <dbReference type="ARBA" id="ARBA00022840"/>
    </source>
</evidence>
<keyword evidence="18" id="KW-0346">Stress response</keyword>
<dbReference type="InterPro" id="IPR004358">
    <property type="entry name" value="Sig_transdc_His_kin-like_C"/>
</dbReference>
<evidence type="ECO:0000256" key="2">
    <source>
        <dbReference type="ARBA" id="ARBA00001936"/>
    </source>
</evidence>
<dbReference type="PANTHER" id="PTHR44936">
    <property type="entry name" value="SENSOR PROTEIN CREC"/>
    <property type="match status" value="1"/>
</dbReference>
<comment type="cofactor">
    <cofactor evidence="2">
        <name>Mn(2+)</name>
        <dbReference type="ChEBI" id="CHEBI:29035"/>
    </cofactor>
</comment>
<dbReference type="PROSITE" id="PS50109">
    <property type="entry name" value="HIS_KIN"/>
    <property type="match status" value="1"/>
</dbReference>
<dbReference type="InterPro" id="IPR003594">
    <property type="entry name" value="HATPase_dom"/>
</dbReference>
<evidence type="ECO:0000259" key="25">
    <source>
        <dbReference type="PROSITE" id="PS50109"/>
    </source>
</evidence>
<feature type="compositionally biased region" description="Low complexity" evidence="23">
    <location>
        <begin position="400"/>
        <end position="411"/>
    </location>
</feature>
<dbReference type="InterPro" id="IPR003661">
    <property type="entry name" value="HisK_dim/P_dom"/>
</dbReference>
<dbReference type="InterPro" id="IPR005467">
    <property type="entry name" value="His_kinase_dom"/>
</dbReference>
<feature type="domain" description="Histidine kinase" evidence="25">
    <location>
        <begin position="227"/>
        <end position="446"/>
    </location>
</feature>
<dbReference type="SMART" id="SM00387">
    <property type="entry name" value="HATPase_c"/>
    <property type="match status" value="1"/>
</dbReference>
<dbReference type="InterPro" id="IPR036097">
    <property type="entry name" value="HisK_dim/P_sf"/>
</dbReference>
<feature type="compositionally biased region" description="Basic residues" evidence="23">
    <location>
        <begin position="455"/>
        <end position="467"/>
    </location>
</feature>
<gene>
    <name evidence="27" type="ORF">C0216_19280</name>
</gene>
<evidence type="ECO:0000313" key="28">
    <source>
        <dbReference type="Proteomes" id="UP000252004"/>
    </source>
</evidence>
<evidence type="ECO:0000256" key="17">
    <source>
        <dbReference type="ARBA" id="ARBA00023012"/>
    </source>
</evidence>
<evidence type="ECO:0000256" key="1">
    <source>
        <dbReference type="ARBA" id="ARBA00000085"/>
    </source>
</evidence>
<dbReference type="Pfam" id="PF00512">
    <property type="entry name" value="HisKA"/>
    <property type="match status" value="1"/>
</dbReference>
<keyword evidence="17" id="KW-0902">Two-component regulatory system</keyword>
<evidence type="ECO:0000256" key="6">
    <source>
        <dbReference type="ARBA" id="ARBA00022475"/>
    </source>
</evidence>
<evidence type="ECO:0000259" key="26">
    <source>
        <dbReference type="PROSITE" id="PS50885"/>
    </source>
</evidence>
<sequence length="467" mass="48321">MRRSLAGVALAVTSMVALSFLIPLALLVMSLVKEQGVNEAEQRAAALAPVLALTTEPAALRESAASLDGGEHLVVHLPDAGALGRSKAPAALLERARRGRESISQEVPGGWMCLQPVVLPGDRVAVVENFVPEEELTRGVAESWAVMAFLAVGLIAGSVLVADRLGAKVVRSSKRLAQASRALGEGDLDTRVDPMGPKELREAGVAFNAMAHRMTELLAVERELVADLSHRLRTPLTALHLASERMAGTPESARVETAVGELEAELQAIIAAARTPLAVGPMGQGLLGAEPAAGRGPAGAAGAGPRCEAAEAVRGRTAFWTVLAGHQDRECLLDLTPEPTPVALSEDDVAAVADALIGNVFRHTPPGTPLGVRVVRSALAVELVVEDGGPGIPDPDRALSRGSSTGSTGLGLDIAHRAATATGGSVRIGRSPLGGAHIAVSFALAPAPLPGRGPRTSRRRPAWPRRR</sequence>
<dbReference type="Pfam" id="PF02518">
    <property type="entry name" value="HATPase_c"/>
    <property type="match status" value="1"/>
</dbReference>
<keyword evidence="13" id="KW-0067">ATP-binding</keyword>
<keyword evidence="8" id="KW-0808">Transferase</keyword>
<dbReference type="SUPFAM" id="SSF47384">
    <property type="entry name" value="Homodimeric domain of signal transducing histidine kinase"/>
    <property type="match status" value="1"/>
</dbReference>
<feature type="transmembrane region" description="Helical" evidence="24">
    <location>
        <begin position="144"/>
        <end position="165"/>
    </location>
</feature>
<feature type="region of interest" description="Disordered" evidence="23">
    <location>
        <begin position="390"/>
        <end position="411"/>
    </location>
</feature>
<dbReference type="PRINTS" id="PR00344">
    <property type="entry name" value="BCTRLSENSOR"/>
</dbReference>
<dbReference type="CDD" id="cd00082">
    <property type="entry name" value="HisKA"/>
    <property type="match status" value="1"/>
</dbReference>
<evidence type="ECO:0000256" key="15">
    <source>
        <dbReference type="ARBA" id="ARBA00022912"/>
    </source>
</evidence>
<keyword evidence="14" id="KW-0460">Magnesium</keyword>
<reference evidence="27 28" key="1">
    <citation type="submission" date="2018-01" db="EMBL/GenBank/DDBJ databases">
        <title>Draft genome Sequence of streptomyces globosus LZH-48.</title>
        <authorList>
            <person name="Ran K."/>
            <person name="Li Z."/>
            <person name="Wei S."/>
            <person name="Dong R."/>
        </authorList>
    </citation>
    <scope>NUCLEOTIDE SEQUENCE [LARGE SCALE GENOMIC DNA]</scope>
    <source>
        <strain evidence="27 28">LZH-48</strain>
    </source>
</reference>
<feature type="domain" description="HAMP" evidence="26">
    <location>
        <begin position="167"/>
        <end position="219"/>
    </location>
</feature>
<keyword evidence="20" id="KW-0464">Manganese</keyword>
<dbReference type="InterPro" id="IPR036890">
    <property type="entry name" value="HATPase_C_sf"/>
</dbReference>
<evidence type="ECO:0000256" key="5">
    <source>
        <dbReference type="ARBA" id="ARBA00012438"/>
    </source>
</evidence>
<dbReference type="SUPFAM" id="SSF55874">
    <property type="entry name" value="ATPase domain of HSP90 chaperone/DNA topoisomerase II/histidine kinase"/>
    <property type="match status" value="1"/>
</dbReference>
<dbReference type="GO" id="GO:0004721">
    <property type="term" value="F:phosphoprotein phosphatase activity"/>
    <property type="evidence" value="ECO:0007669"/>
    <property type="project" value="UniProtKB-KW"/>
</dbReference>
<evidence type="ECO:0000256" key="12">
    <source>
        <dbReference type="ARBA" id="ARBA00022801"/>
    </source>
</evidence>
<evidence type="ECO:0000256" key="7">
    <source>
        <dbReference type="ARBA" id="ARBA00022553"/>
    </source>
</evidence>
<dbReference type="InterPro" id="IPR003660">
    <property type="entry name" value="HAMP_dom"/>
</dbReference>
<dbReference type="SMART" id="SM00304">
    <property type="entry name" value="HAMP"/>
    <property type="match status" value="1"/>
</dbReference>
<evidence type="ECO:0000256" key="19">
    <source>
        <dbReference type="ARBA" id="ARBA00023026"/>
    </source>
</evidence>
<feature type="transmembrane region" description="Helical" evidence="24">
    <location>
        <begin position="7"/>
        <end position="32"/>
    </location>
</feature>
<keyword evidence="24" id="KW-0472">Membrane</keyword>
<evidence type="ECO:0000256" key="16">
    <source>
        <dbReference type="ARBA" id="ARBA00022989"/>
    </source>
</evidence>
<keyword evidence="16 24" id="KW-1133">Transmembrane helix</keyword>
<organism evidence="27 28">
    <name type="scientific">Streptomyces globosus</name>
    <dbReference type="NCBI Taxonomy" id="68209"/>
    <lineage>
        <taxon>Bacteria</taxon>
        <taxon>Bacillati</taxon>
        <taxon>Actinomycetota</taxon>
        <taxon>Actinomycetes</taxon>
        <taxon>Kitasatosporales</taxon>
        <taxon>Streptomycetaceae</taxon>
        <taxon>Streptomyces</taxon>
    </lineage>
</organism>
<evidence type="ECO:0000256" key="11">
    <source>
        <dbReference type="ARBA" id="ARBA00022777"/>
    </source>
</evidence>
<protein>
    <recommendedName>
        <fullName evidence="21">Signal transduction histidine-protein kinase/phosphatase MprB</fullName>
        <ecNumber evidence="5">2.7.13.3</ecNumber>
    </recommendedName>
    <alternativeName>
        <fullName evidence="22">Mycobacterial persistence regulator B</fullName>
    </alternativeName>
</protein>
<evidence type="ECO:0000256" key="14">
    <source>
        <dbReference type="ARBA" id="ARBA00022842"/>
    </source>
</evidence>
<dbReference type="Gene3D" id="1.10.287.130">
    <property type="match status" value="1"/>
</dbReference>
<keyword evidence="7" id="KW-0597">Phosphoprotein</keyword>
<dbReference type="EC" id="2.7.13.3" evidence="5"/>
<evidence type="ECO:0000256" key="18">
    <source>
        <dbReference type="ARBA" id="ARBA00023016"/>
    </source>
</evidence>
<evidence type="ECO:0000256" key="10">
    <source>
        <dbReference type="ARBA" id="ARBA00022741"/>
    </source>
</evidence>
<dbReference type="GO" id="GO:0005886">
    <property type="term" value="C:plasma membrane"/>
    <property type="evidence" value="ECO:0007669"/>
    <property type="project" value="UniProtKB-SubCell"/>
</dbReference>
<dbReference type="KEGG" id="sgz:C0216_19280"/>
<dbReference type="CDD" id="cd06225">
    <property type="entry name" value="HAMP"/>
    <property type="match status" value="1"/>
</dbReference>
<keyword evidence="15" id="KW-0904">Protein phosphatase</keyword>
<proteinExistence type="predicted"/>
<dbReference type="AlphaFoldDB" id="A0A344U332"/>
<dbReference type="GO" id="GO:0005524">
    <property type="term" value="F:ATP binding"/>
    <property type="evidence" value="ECO:0007669"/>
    <property type="project" value="UniProtKB-KW"/>
</dbReference>
<dbReference type="EMBL" id="CP030862">
    <property type="protein sequence ID" value="AXE25303.1"/>
    <property type="molecule type" value="Genomic_DNA"/>
</dbReference>